<dbReference type="InterPro" id="IPR024079">
    <property type="entry name" value="MetalloPept_cat_dom_sf"/>
</dbReference>
<evidence type="ECO:0000256" key="10">
    <source>
        <dbReference type="SAM" id="SignalP"/>
    </source>
</evidence>
<feature type="region of interest" description="Disordered" evidence="9">
    <location>
        <begin position="135"/>
        <end position="162"/>
    </location>
</feature>
<dbReference type="CDD" id="cd12215">
    <property type="entry name" value="ChiC_BD"/>
    <property type="match status" value="1"/>
</dbReference>
<dbReference type="GO" id="GO:0004553">
    <property type="term" value="F:hydrolase activity, hydrolyzing O-glycosyl compounds"/>
    <property type="evidence" value="ECO:0007669"/>
    <property type="project" value="InterPro"/>
</dbReference>
<dbReference type="NCBIfam" id="TIGR04183">
    <property type="entry name" value="Por_Secre_tail"/>
    <property type="match status" value="1"/>
</dbReference>
<evidence type="ECO:0000256" key="2">
    <source>
        <dbReference type="ARBA" id="ARBA00022670"/>
    </source>
</evidence>
<dbReference type="SUPFAM" id="SSF51055">
    <property type="entry name" value="Carbohydrate binding domain"/>
    <property type="match status" value="1"/>
</dbReference>
<feature type="domain" description="MAM" evidence="11">
    <location>
        <begin position="557"/>
        <end position="722"/>
    </location>
</feature>
<dbReference type="SUPFAM" id="SSF55486">
    <property type="entry name" value="Metalloproteases ('zincins'), catalytic domain"/>
    <property type="match status" value="1"/>
</dbReference>
<evidence type="ECO:0000256" key="9">
    <source>
        <dbReference type="SAM" id="MobiDB-lite"/>
    </source>
</evidence>
<keyword evidence="4 10" id="KW-0732">Signal</keyword>
<comment type="caution">
    <text evidence="12">The sequence shown here is derived from an EMBL/GenBank/DDBJ whole genome shotgun (WGS) entry which is preliminary data.</text>
</comment>
<evidence type="ECO:0000256" key="5">
    <source>
        <dbReference type="ARBA" id="ARBA00022801"/>
    </source>
</evidence>
<dbReference type="PANTHER" id="PTHR47466">
    <property type="match status" value="1"/>
</dbReference>
<dbReference type="Gene3D" id="2.60.120.200">
    <property type="match status" value="1"/>
</dbReference>
<evidence type="ECO:0000256" key="4">
    <source>
        <dbReference type="ARBA" id="ARBA00022729"/>
    </source>
</evidence>
<feature type="compositionally biased region" description="Polar residues" evidence="9">
    <location>
        <begin position="135"/>
        <end position="151"/>
    </location>
</feature>
<evidence type="ECO:0000256" key="8">
    <source>
        <dbReference type="ARBA" id="ARBA00023157"/>
    </source>
</evidence>
<organism evidence="12 13">
    <name type="scientific">Olleya aquimaris</name>
    <dbReference type="NCBI Taxonomy" id="639310"/>
    <lineage>
        <taxon>Bacteria</taxon>
        <taxon>Pseudomonadati</taxon>
        <taxon>Bacteroidota</taxon>
        <taxon>Flavobacteriia</taxon>
        <taxon>Flavobacteriales</taxon>
        <taxon>Flavobacteriaceae</taxon>
    </lineage>
</organism>
<evidence type="ECO:0000256" key="6">
    <source>
        <dbReference type="ARBA" id="ARBA00022833"/>
    </source>
</evidence>
<keyword evidence="5" id="KW-0378">Hydrolase</keyword>
<evidence type="ECO:0000313" key="12">
    <source>
        <dbReference type="EMBL" id="RAJ17961.1"/>
    </source>
</evidence>
<dbReference type="GO" id="GO:0008237">
    <property type="term" value="F:metallopeptidase activity"/>
    <property type="evidence" value="ECO:0007669"/>
    <property type="project" value="UniProtKB-KW"/>
</dbReference>
<gene>
    <name evidence="12" type="ORF">LY08_00231</name>
</gene>
<evidence type="ECO:0000256" key="1">
    <source>
        <dbReference type="ARBA" id="ARBA00008721"/>
    </source>
</evidence>
<name>A0A327RN88_9FLAO</name>
<dbReference type="CDD" id="cd04275">
    <property type="entry name" value="ZnMc_pappalysin_like"/>
    <property type="match status" value="1"/>
</dbReference>
<dbReference type="GO" id="GO:0046872">
    <property type="term" value="F:metal ion binding"/>
    <property type="evidence" value="ECO:0007669"/>
    <property type="project" value="UniProtKB-KW"/>
</dbReference>
<dbReference type="InterPro" id="IPR026444">
    <property type="entry name" value="Secre_tail"/>
</dbReference>
<evidence type="ECO:0000256" key="7">
    <source>
        <dbReference type="ARBA" id="ARBA00023049"/>
    </source>
</evidence>
<dbReference type="GO" id="GO:0016020">
    <property type="term" value="C:membrane"/>
    <property type="evidence" value="ECO:0007669"/>
    <property type="project" value="InterPro"/>
</dbReference>
<dbReference type="Pfam" id="PF16403">
    <property type="entry name" value="Bact_surface_Ig-like"/>
    <property type="match status" value="1"/>
</dbReference>
<dbReference type="AlphaFoldDB" id="A0A327RN88"/>
<dbReference type="Gene3D" id="3.40.390.10">
    <property type="entry name" value="Collagenase (Catalytic Domain)"/>
    <property type="match status" value="1"/>
</dbReference>
<accession>A0A327RN88</accession>
<keyword evidence="3" id="KW-0479">Metal-binding</keyword>
<dbReference type="SUPFAM" id="SSF49899">
    <property type="entry name" value="Concanavalin A-like lectins/glucanases"/>
    <property type="match status" value="1"/>
</dbReference>
<feature type="chain" id="PRO_5016386320" evidence="10">
    <location>
        <begin position="21"/>
        <end position="847"/>
    </location>
</feature>
<dbReference type="Gene3D" id="2.10.10.20">
    <property type="entry name" value="Carbohydrate-binding module superfamily 5/12"/>
    <property type="match status" value="1"/>
</dbReference>
<dbReference type="InterPro" id="IPR013320">
    <property type="entry name" value="ConA-like_dom_sf"/>
</dbReference>
<dbReference type="EMBL" id="QLLO01000001">
    <property type="protein sequence ID" value="RAJ17961.1"/>
    <property type="molecule type" value="Genomic_DNA"/>
</dbReference>
<dbReference type="RefSeq" id="WP_111658597.1">
    <property type="nucleotide sequence ID" value="NZ_QLLO01000001.1"/>
</dbReference>
<dbReference type="InterPro" id="IPR032179">
    <property type="entry name" value="Cry22Aa_Ig-like"/>
</dbReference>
<feature type="signal peptide" evidence="10">
    <location>
        <begin position="1"/>
        <end position="20"/>
    </location>
</feature>
<dbReference type="Gene3D" id="2.60.40.10">
    <property type="entry name" value="Immunoglobulins"/>
    <property type="match status" value="1"/>
</dbReference>
<keyword evidence="13" id="KW-1185">Reference proteome</keyword>
<evidence type="ECO:0000259" key="11">
    <source>
        <dbReference type="PROSITE" id="PS50060"/>
    </source>
</evidence>
<keyword evidence="6" id="KW-0862">Zinc</keyword>
<dbReference type="GO" id="GO:0005975">
    <property type="term" value="P:carbohydrate metabolic process"/>
    <property type="evidence" value="ECO:0007669"/>
    <property type="project" value="InterPro"/>
</dbReference>
<comment type="similarity">
    <text evidence="1">Belongs to the peptidase M43B family.</text>
</comment>
<dbReference type="Pfam" id="PF05572">
    <property type="entry name" value="Peptidase_M43"/>
    <property type="match status" value="1"/>
</dbReference>
<dbReference type="GO" id="GO:0030246">
    <property type="term" value="F:carbohydrate binding"/>
    <property type="evidence" value="ECO:0007669"/>
    <property type="project" value="InterPro"/>
</dbReference>
<dbReference type="Pfam" id="PF18962">
    <property type="entry name" value="Por_Secre_tail"/>
    <property type="match status" value="1"/>
</dbReference>
<feature type="compositionally biased region" description="Low complexity" evidence="9">
    <location>
        <begin position="579"/>
        <end position="596"/>
    </location>
</feature>
<keyword evidence="8" id="KW-1015">Disulfide bond</keyword>
<reference evidence="12 13" key="1">
    <citation type="submission" date="2018-06" db="EMBL/GenBank/DDBJ databases">
        <title>Genomic Encyclopedia of Archaeal and Bacterial Type Strains, Phase II (KMG-II): from individual species to whole genera.</title>
        <authorList>
            <person name="Goeker M."/>
        </authorList>
    </citation>
    <scope>NUCLEOTIDE SEQUENCE [LARGE SCALE GENOMIC DNA]</scope>
    <source>
        <strain evidence="12 13">DSM 24464</strain>
    </source>
</reference>
<protein>
    <submittedName>
        <fullName evidence="12">Putative secreted protein (Por secretion system target)</fullName>
    </submittedName>
</protein>
<dbReference type="GO" id="GO:0006508">
    <property type="term" value="P:proteolysis"/>
    <property type="evidence" value="ECO:0007669"/>
    <property type="project" value="UniProtKB-KW"/>
</dbReference>
<keyword evidence="2" id="KW-0645">Protease</keyword>
<evidence type="ECO:0000256" key="3">
    <source>
        <dbReference type="ARBA" id="ARBA00022723"/>
    </source>
</evidence>
<dbReference type="Proteomes" id="UP000248703">
    <property type="component" value="Unassembled WGS sequence"/>
</dbReference>
<dbReference type="CDD" id="cd06263">
    <property type="entry name" value="MAM"/>
    <property type="match status" value="1"/>
</dbReference>
<dbReference type="OrthoDB" id="9792152at2"/>
<dbReference type="InterPro" id="IPR036573">
    <property type="entry name" value="CBM_sf_5/12"/>
</dbReference>
<sequence length="847" mass="89752">MKKTFTLFILSFLMAFSVFAQQDRNCSTMQNLEYRQQLDPTLQQRMDQIEAYTQQRIAEAQNARIDGSIITIPVVVHVIYSNSNENISEAQILSQIQVLNDDFRRTNADANNTWSQAADTEIQFCMATVDPNGNATNGITRKSSTRTSWGTNDDMKKSSQGGVDPWDTSQYLNMWVCNIGGGILGYAQFPGGSAATDGVVMGPQYFGSKNGGSGFYLSAPFDLGRTTTHEVGHFLNLRHIWGDGNCNADDFVSDTPTSDAANYGCATGHVSCGTTDMVQNYMDYSDDSCMNLYTQGQKARMRAVLLPGGVRASLGASTKCDGGGSTPTCTDGIQNGDETGVDCGGSSCSPCQTACNDNDVNVTITFDNYPEETAWTIKNSSGTTVASGGTYGSQPDGSTISETLCLPDGCYDFTITDAYGDGICCSYGNGSYSVTNGSTTLASGGSFASSEVTNFCVGSAPADTVKPVITLNGNATINLTVGDTYNEQGATATDDVDGNLTSSIVITGTVNTNSAGTYTRFYNVSDAAGNAADQVTRTVVVSPATSGCTGGVSSFPYSEGFESSFGLWTQGSGDDFNWTRRSGSTPSSNTGPSSAAAGSQYAYMESSAPNYSNKRAILVSPCFDLSGVNNANFSFKYHMYGSSAMGSLSVAISTNNGSSWTTIWSRSGNQGNAWQDASVDLSSYSGDAVRLRFDGTTGTTWQGDMAVDAISLTNGAADKCAGVSPWSSGTSYSTGDQVTYNGYLYERTNSGWVNLGPCGTARIDNQGFVQHLGVAISVYPNPVKGNTLFVKTNVENLPYTVVNMLGQQVAKGITTSKGINVSQLEAGLYLVQFEVNDTIETRKFLKQ</sequence>
<dbReference type="NCBIfam" id="NF038128">
    <property type="entry name" value="choice_anch_J"/>
    <property type="match status" value="1"/>
</dbReference>
<dbReference type="InterPro" id="IPR008754">
    <property type="entry name" value="Peptidase_M43"/>
</dbReference>
<keyword evidence="7" id="KW-0482">Metalloprotease</keyword>
<dbReference type="GO" id="GO:0005576">
    <property type="term" value="C:extracellular region"/>
    <property type="evidence" value="ECO:0007669"/>
    <property type="project" value="InterPro"/>
</dbReference>
<dbReference type="PANTHER" id="PTHR47466:SF1">
    <property type="entry name" value="METALLOPROTEASE MEP1 (AFU_ORTHOLOGUE AFUA_1G07730)-RELATED"/>
    <property type="match status" value="1"/>
</dbReference>
<proteinExistence type="inferred from homology"/>
<dbReference type="InterPro" id="IPR013783">
    <property type="entry name" value="Ig-like_fold"/>
</dbReference>
<evidence type="ECO:0000313" key="13">
    <source>
        <dbReference type="Proteomes" id="UP000248703"/>
    </source>
</evidence>
<dbReference type="Pfam" id="PF00629">
    <property type="entry name" value="MAM"/>
    <property type="match status" value="1"/>
</dbReference>
<dbReference type="PROSITE" id="PS50060">
    <property type="entry name" value="MAM_2"/>
    <property type="match status" value="1"/>
</dbReference>
<dbReference type="SMART" id="SM00137">
    <property type="entry name" value="MAM"/>
    <property type="match status" value="1"/>
</dbReference>
<dbReference type="InterPro" id="IPR000998">
    <property type="entry name" value="MAM_dom"/>
</dbReference>
<feature type="region of interest" description="Disordered" evidence="9">
    <location>
        <begin position="576"/>
        <end position="596"/>
    </location>
</feature>